<evidence type="ECO:0000313" key="2">
    <source>
        <dbReference type="Proteomes" id="UP001595711"/>
    </source>
</evidence>
<accession>A0ABV7VBZ8</accession>
<dbReference type="Proteomes" id="UP001595711">
    <property type="component" value="Unassembled WGS sequence"/>
</dbReference>
<keyword evidence="2" id="KW-1185">Reference proteome</keyword>
<dbReference type="EMBL" id="JBHRYJ010000001">
    <property type="protein sequence ID" value="MFC3675005.1"/>
    <property type="molecule type" value="Genomic_DNA"/>
</dbReference>
<evidence type="ECO:0000313" key="1">
    <source>
        <dbReference type="EMBL" id="MFC3675005.1"/>
    </source>
</evidence>
<comment type="caution">
    <text evidence="1">The sequence shown here is derived from an EMBL/GenBank/DDBJ whole genome shotgun (WGS) entry which is preliminary data.</text>
</comment>
<dbReference type="RefSeq" id="WP_379722756.1">
    <property type="nucleotide sequence ID" value="NZ_JBHRYJ010000001.1"/>
</dbReference>
<gene>
    <name evidence="1" type="ORF">ACFOOQ_05600</name>
</gene>
<reference evidence="2" key="1">
    <citation type="journal article" date="2019" name="Int. J. Syst. Evol. Microbiol.">
        <title>The Global Catalogue of Microorganisms (GCM) 10K type strain sequencing project: providing services to taxonomists for standard genome sequencing and annotation.</title>
        <authorList>
            <consortium name="The Broad Institute Genomics Platform"/>
            <consortium name="The Broad Institute Genome Sequencing Center for Infectious Disease"/>
            <person name="Wu L."/>
            <person name="Ma J."/>
        </authorList>
    </citation>
    <scope>NUCLEOTIDE SEQUENCE [LARGE SCALE GENOMIC DNA]</scope>
    <source>
        <strain evidence="2">KCTC 42182</strain>
    </source>
</reference>
<name>A0ABV7VBZ8_9PROT</name>
<proteinExistence type="predicted"/>
<organism evidence="1 2">
    <name type="scientific">Ferrovibrio xuzhouensis</name>
    <dbReference type="NCBI Taxonomy" id="1576914"/>
    <lineage>
        <taxon>Bacteria</taxon>
        <taxon>Pseudomonadati</taxon>
        <taxon>Pseudomonadota</taxon>
        <taxon>Alphaproteobacteria</taxon>
        <taxon>Rhodospirillales</taxon>
        <taxon>Rhodospirillaceae</taxon>
        <taxon>Ferrovibrio</taxon>
    </lineage>
</organism>
<sequence>MEIPLTPNMKNVVVSAGAKRTMLRKEIASTETIAVGSSHGDFGFNPAYCPGAFNLCSRSQDLKYSFHLYQHVARSQPNLEQVVLFYSIFSPGFIWEQVPSENEMCPPLNEIFGLGLTYEDPRLDAISRAVAGKLDTLAVETPGVGGFIGNTTKTFFPETYGAERRAQDHLKYNRSCLSG</sequence>
<protein>
    <submittedName>
        <fullName evidence="1">Uncharacterized protein</fullName>
    </submittedName>
</protein>